<evidence type="ECO:0000313" key="1">
    <source>
        <dbReference type="EMBL" id="MFC4768175.1"/>
    </source>
</evidence>
<proteinExistence type="predicted"/>
<evidence type="ECO:0008006" key="3">
    <source>
        <dbReference type="Google" id="ProtNLM"/>
    </source>
</evidence>
<protein>
    <recommendedName>
        <fullName evidence="3">Transposase</fullName>
    </recommendedName>
</protein>
<keyword evidence="2" id="KW-1185">Reference proteome</keyword>
<sequence length="60" mass="7171">MSGTKHWIRLIGYVRVGEHRGVLYQHVHNKSLWKWRNCIVKADDYRSAIQKLNEQNVIPK</sequence>
<name>A0ABV9Q205_9BACL</name>
<organism evidence="1 2">
    <name type="scientific">Effusibacillus consociatus</name>
    <dbReference type="NCBI Taxonomy" id="1117041"/>
    <lineage>
        <taxon>Bacteria</taxon>
        <taxon>Bacillati</taxon>
        <taxon>Bacillota</taxon>
        <taxon>Bacilli</taxon>
        <taxon>Bacillales</taxon>
        <taxon>Alicyclobacillaceae</taxon>
        <taxon>Effusibacillus</taxon>
    </lineage>
</organism>
<reference evidence="2" key="1">
    <citation type="journal article" date="2019" name="Int. J. Syst. Evol. Microbiol.">
        <title>The Global Catalogue of Microorganisms (GCM) 10K type strain sequencing project: providing services to taxonomists for standard genome sequencing and annotation.</title>
        <authorList>
            <consortium name="The Broad Institute Genomics Platform"/>
            <consortium name="The Broad Institute Genome Sequencing Center for Infectious Disease"/>
            <person name="Wu L."/>
            <person name="Ma J."/>
        </authorList>
    </citation>
    <scope>NUCLEOTIDE SEQUENCE [LARGE SCALE GENOMIC DNA]</scope>
    <source>
        <strain evidence="2">WYCCWR 12678</strain>
    </source>
</reference>
<evidence type="ECO:0000313" key="2">
    <source>
        <dbReference type="Proteomes" id="UP001596002"/>
    </source>
</evidence>
<gene>
    <name evidence="1" type="ORF">ACFO8Q_12530</name>
</gene>
<dbReference type="Proteomes" id="UP001596002">
    <property type="component" value="Unassembled WGS sequence"/>
</dbReference>
<dbReference type="EMBL" id="JBHSHC010000097">
    <property type="protein sequence ID" value="MFC4768175.1"/>
    <property type="molecule type" value="Genomic_DNA"/>
</dbReference>
<comment type="caution">
    <text evidence="1">The sequence shown here is derived from an EMBL/GenBank/DDBJ whole genome shotgun (WGS) entry which is preliminary data.</text>
</comment>
<accession>A0ABV9Q205</accession>
<dbReference type="RefSeq" id="WP_380026104.1">
    <property type="nucleotide sequence ID" value="NZ_JBHSHC010000097.1"/>
</dbReference>